<dbReference type="OrthoDB" id="10599541at2759"/>
<accession>A0A2C9LH29</accession>
<feature type="compositionally biased region" description="Polar residues" evidence="1">
    <location>
        <begin position="351"/>
        <end position="382"/>
    </location>
</feature>
<organism evidence="2 3">
    <name type="scientific">Biomphalaria glabrata</name>
    <name type="common">Bloodfluke planorb</name>
    <name type="synonym">Freshwater snail</name>
    <dbReference type="NCBI Taxonomy" id="6526"/>
    <lineage>
        <taxon>Eukaryota</taxon>
        <taxon>Metazoa</taxon>
        <taxon>Spiralia</taxon>
        <taxon>Lophotrochozoa</taxon>
        <taxon>Mollusca</taxon>
        <taxon>Gastropoda</taxon>
        <taxon>Heterobranchia</taxon>
        <taxon>Euthyneura</taxon>
        <taxon>Panpulmonata</taxon>
        <taxon>Hygrophila</taxon>
        <taxon>Lymnaeoidea</taxon>
        <taxon>Planorbidae</taxon>
        <taxon>Biomphalaria</taxon>
    </lineage>
</organism>
<feature type="region of interest" description="Disordered" evidence="1">
    <location>
        <begin position="94"/>
        <end position="119"/>
    </location>
</feature>
<proteinExistence type="predicted"/>
<feature type="region of interest" description="Disordered" evidence="1">
    <location>
        <begin position="226"/>
        <end position="288"/>
    </location>
</feature>
<sequence>MNEGGNNTGRFLCSCVACHNRRNQSPALRQSSVPTEPRRDSYHMNTFTSPAAGSPNHVYNEIPSRTFQSQMSSYLPPAYVTPIFRNTHGQVYNGTHSRPSPARGPMQIRSYTPPSSRTWASQDTFEDLHSQTTPDTVALPDPNNWIYRINNIISSEIRILTSATQRINNTMPLNDLPVIRQTLDVISSVSTFPTQPSSTPSSNLLSSNNPPYLMSNTAPNTPQLSLLPNNPPYLMSSTAPNTSQLSLSPNNPPYLPNNPPYLMSSAAPNTSQLSLSPNNPPYVMSSAAPNTPQLSLHIPSATVQESSIDSSNQDFEVTEIAYVQRDSGVNSFSAPNTPQLSLSPNNPPYLMSSTAPNTPQLSLSPNNPTSLMSSTAPSTPQLSLNIPSATVQESSIDSSDQYTLEFNNNANEPMANAMDYTE</sequence>
<feature type="compositionally biased region" description="Polar residues" evidence="1">
    <location>
        <begin position="235"/>
        <end position="244"/>
    </location>
</feature>
<reference evidence="2" key="1">
    <citation type="submission" date="2020-05" db="UniProtKB">
        <authorList>
            <consortium name="EnsemblMetazoa"/>
        </authorList>
    </citation>
    <scope>IDENTIFICATION</scope>
    <source>
        <strain evidence="2">BB02</strain>
    </source>
</reference>
<feature type="compositionally biased region" description="Pro residues" evidence="1">
    <location>
        <begin position="250"/>
        <end position="259"/>
    </location>
</feature>
<dbReference type="EnsemblMetazoa" id="BGLB031036-RA">
    <property type="protein sequence ID" value="BGLB031036-PA"/>
    <property type="gene ID" value="BGLB031036"/>
</dbReference>
<feature type="compositionally biased region" description="Polar residues" evidence="1">
    <location>
        <begin position="109"/>
        <end position="119"/>
    </location>
</feature>
<dbReference type="VEuPathDB" id="VectorBase:BGLAX_045296"/>
<dbReference type="KEGG" id="bgt:106077415"/>
<feature type="compositionally biased region" description="Polar residues" evidence="1">
    <location>
        <begin position="331"/>
        <end position="344"/>
    </location>
</feature>
<evidence type="ECO:0000256" key="1">
    <source>
        <dbReference type="SAM" id="MobiDB-lite"/>
    </source>
</evidence>
<protein>
    <submittedName>
        <fullName evidence="2">Uncharacterized protein</fullName>
    </submittedName>
</protein>
<feature type="compositionally biased region" description="Polar residues" evidence="1">
    <location>
        <begin position="266"/>
        <end position="277"/>
    </location>
</feature>
<evidence type="ECO:0000313" key="3">
    <source>
        <dbReference type="Proteomes" id="UP000076420"/>
    </source>
</evidence>
<dbReference type="Proteomes" id="UP000076420">
    <property type="component" value="Unassembled WGS sequence"/>
</dbReference>
<feature type="region of interest" description="Disordered" evidence="1">
    <location>
        <begin position="331"/>
        <end position="382"/>
    </location>
</feature>
<name>A0A2C9LH29_BIOGL</name>
<dbReference type="VEuPathDB" id="VectorBase:BGLB031036"/>
<dbReference type="AlphaFoldDB" id="A0A2C9LH29"/>
<gene>
    <name evidence="2" type="primary">106077415</name>
</gene>
<evidence type="ECO:0000313" key="2">
    <source>
        <dbReference type="EnsemblMetazoa" id="BGLB031036-PA"/>
    </source>
</evidence>